<proteinExistence type="predicted"/>
<gene>
    <name evidence="2" type="ORF">FNU76_20260</name>
</gene>
<dbReference type="Gene3D" id="4.10.220.110">
    <property type="match status" value="1"/>
</dbReference>
<dbReference type="RefSeq" id="WP_144279886.1">
    <property type="nucleotide sequence ID" value="NZ_CP041730.1"/>
</dbReference>
<evidence type="ECO:0000256" key="1">
    <source>
        <dbReference type="SAM" id="MobiDB-lite"/>
    </source>
</evidence>
<feature type="region of interest" description="Disordered" evidence="1">
    <location>
        <begin position="667"/>
        <end position="687"/>
    </location>
</feature>
<keyword evidence="3" id="KW-1185">Reference proteome</keyword>
<dbReference type="OrthoDB" id="1907165at2"/>
<accession>A0A516SK48</accession>
<name>A0A516SK48_9NEIS</name>
<feature type="compositionally biased region" description="Polar residues" evidence="1">
    <location>
        <begin position="701"/>
        <end position="726"/>
    </location>
</feature>
<dbReference type="Gene3D" id="2.30.110.50">
    <property type="match status" value="1"/>
</dbReference>
<reference evidence="3" key="1">
    <citation type="submission" date="2019-07" db="EMBL/GenBank/DDBJ databases">
        <title>Chitinimonas sp. nov., isolated from Ny-Alesund, arctica soil.</title>
        <authorList>
            <person name="Xu Q."/>
            <person name="Peng F."/>
        </authorList>
    </citation>
    <scope>NUCLEOTIDE SEQUENCE [LARGE SCALE GENOMIC DNA]</scope>
    <source>
        <strain evidence="3">R3-44</strain>
    </source>
</reference>
<feature type="region of interest" description="Disordered" evidence="1">
    <location>
        <begin position="701"/>
        <end position="728"/>
    </location>
</feature>
<dbReference type="Proteomes" id="UP000317550">
    <property type="component" value="Chromosome"/>
</dbReference>
<dbReference type="Pfam" id="PF05954">
    <property type="entry name" value="Phage_GPD"/>
    <property type="match status" value="1"/>
</dbReference>
<dbReference type="Gene3D" id="3.55.50.10">
    <property type="entry name" value="Baseplate protein-like domains"/>
    <property type="match status" value="1"/>
</dbReference>
<evidence type="ECO:0000313" key="3">
    <source>
        <dbReference type="Proteomes" id="UP000317550"/>
    </source>
</evidence>
<evidence type="ECO:0000313" key="2">
    <source>
        <dbReference type="EMBL" id="QDQ28503.1"/>
    </source>
</evidence>
<dbReference type="SUPFAM" id="SSF69279">
    <property type="entry name" value="Phage tail proteins"/>
    <property type="match status" value="2"/>
</dbReference>
<dbReference type="EMBL" id="CP041730">
    <property type="protein sequence ID" value="QDQ28503.1"/>
    <property type="molecule type" value="Genomic_DNA"/>
</dbReference>
<organism evidence="2 3">
    <name type="scientific">Chitinimonas arctica</name>
    <dbReference type="NCBI Taxonomy" id="2594795"/>
    <lineage>
        <taxon>Bacteria</taxon>
        <taxon>Pseudomonadati</taxon>
        <taxon>Pseudomonadota</taxon>
        <taxon>Betaproteobacteria</taxon>
        <taxon>Neisseriales</taxon>
        <taxon>Chitinibacteraceae</taxon>
        <taxon>Chitinimonas</taxon>
    </lineage>
</organism>
<protein>
    <recommendedName>
        <fullName evidence="4">Type VI secretion system tip protein VgrG</fullName>
    </recommendedName>
</protein>
<sequence>MNAPLDTTGITRIEVVDAPALFLHLAIFIDNRQLIGDETFRLVSFTGNESVSEPFEYQLELHGNDQWQADPQRKARIETLRFDSLIGKPVTFAVGLPDISDDPPTTAIMRSSLRFQAALTGGSTAGLSLFNGMVAAFAMAGPGVYHLTVRPALWRLTLANRYEIYDDRSVAQAVVDVLAYHHIVPDMAAVDGLATARSQDWLQAGESDYEFLRRLMGKAHLYFYFRHGARGHELVFANRPDYPDQVLPGQPLRYTFTDTDANGLGQFDVIGDYRYQQSLGISAVHTVFTRQYQAWQVDGVPPILQFDAPPHSAEAGDQVFMQHKVYQYGNDKLAAEHFARMTMQASSTAASQLSGGSFCALFRAGFRFCMSEADRADCQPSPVRPSLEGRPFVLTRVEHEASQDGGYRNKFEATEASGLVAAFSLADTQQGSVLAVVVEHASERVPKSWKYYEKGDFDPQTQSYLDSASDQRQVKAQGVYVRLATDAPATRRWVKLAAHMQTAPEIGAQVIVSRANDESELPELQQVVQAGGNKVVTPSTWTADTRVGSGYSTRYGDGISLGFGAGSVADLGKAVNIASGAYETGRFRDAGYNQGANYGFSTSESTAASASQDLAATYGPYQSHADDLLSVNESFGSSFSRSVGQVQSGIAQHDISYNDSHFGQTESLTKVDRTARSSSTHGGDVSNRTVMQADSYNFTQVDGKSTSETTHNGKLSSTTTVNADTSNRTEHFGNVDNFTRISQVSTSRNEIGVQSNSSAIGVSNSNDVIGASVNVNLTGASSQTGMTGISSSTHLVGVSDSTSLTGVTDACNITGVSTQLSLTGVEDKLNLYGISSEISLGVIGYRYQDELLKPKMEQEGPTLKLLSALLIIL</sequence>
<dbReference type="KEGG" id="cari:FNU76_20260"/>
<feature type="compositionally biased region" description="Polar residues" evidence="1">
    <location>
        <begin position="676"/>
        <end position="687"/>
    </location>
</feature>
<dbReference type="AlphaFoldDB" id="A0A516SK48"/>
<evidence type="ECO:0008006" key="4">
    <source>
        <dbReference type="Google" id="ProtNLM"/>
    </source>
</evidence>